<protein>
    <submittedName>
        <fullName evidence="2">Uncharacterized protein</fullName>
    </submittedName>
</protein>
<sequence>MLLEITNLNKLEKVDKALQVIDAASIYRVRISRNTQLLTHPDRRCSDHVKAPRPQQGHSHGPENSMAEPKVYDAYTVIAQLKLWKYEIDALLEIGIIVPVGRSVYGHPLFSAEAIDRLASKEHRERIRDALWWDFQSHPDRRGPRGRPWVAPVELPFYPFDSEEQHQWAKKLHTWKKQYAPFPHRHGARVTRFKQTAEDKATREFQKAHGIKRNRARSLILVGRRRIPITRGQLFARVWRKTMARVAADLSISERALREVCKKHRIPMPTRGHFNHKNAKDRPPKPKLPPLKGVDQEDRRVDLAAADSSSQPLSV</sequence>
<feature type="region of interest" description="Disordered" evidence="1">
    <location>
        <begin position="265"/>
        <end position="315"/>
    </location>
</feature>
<evidence type="ECO:0000313" key="2">
    <source>
        <dbReference type="EMBL" id="TKV78929.1"/>
    </source>
</evidence>
<dbReference type="RefSeq" id="WP_137480917.1">
    <property type="nucleotide sequence ID" value="NZ_SZZP01000015.1"/>
</dbReference>
<gene>
    <name evidence="2" type="ORF">FDV58_24830</name>
</gene>
<reference evidence="2 3" key="1">
    <citation type="submission" date="2019-05" db="EMBL/GenBank/DDBJ databases">
        <title>Draft Genome of Bradyrhizobium elkanii strain SEMIA 938, Used in Commercial Inoculants for Lupinus spp. in Brazil.</title>
        <authorList>
            <person name="Hungria M."/>
            <person name="Delamuta J.R.M."/>
            <person name="Ribeiro R.A."/>
            <person name="Nogueira M.A."/>
        </authorList>
    </citation>
    <scope>NUCLEOTIDE SEQUENCE [LARGE SCALE GENOMIC DNA]</scope>
    <source>
        <strain evidence="2 3">Semia 938</strain>
    </source>
</reference>
<proteinExistence type="predicted"/>
<dbReference type="AlphaFoldDB" id="A0A4U6RUZ5"/>
<dbReference type="Proteomes" id="UP000305095">
    <property type="component" value="Unassembled WGS sequence"/>
</dbReference>
<accession>A0A4U6RUZ5</accession>
<organism evidence="2 3">
    <name type="scientific">Bradyrhizobium elkanii</name>
    <dbReference type="NCBI Taxonomy" id="29448"/>
    <lineage>
        <taxon>Bacteria</taxon>
        <taxon>Pseudomonadati</taxon>
        <taxon>Pseudomonadota</taxon>
        <taxon>Alphaproteobacteria</taxon>
        <taxon>Hyphomicrobiales</taxon>
        <taxon>Nitrobacteraceae</taxon>
        <taxon>Bradyrhizobium</taxon>
    </lineage>
</organism>
<comment type="caution">
    <text evidence="2">The sequence shown here is derived from an EMBL/GenBank/DDBJ whole genome shotgun (WGS) entry which is preliminary data.</text>
</comment>
<feature type="region of interest" description="Disordered" evidence="1">
    <location>
        <begin position="42"/>
        <end position="66"/>
    </location>
</feature>
<name>A0A4U6RUZ5_BRAEL</name>
<evidence type="ECO:0000256" key="1">
    <source>
        <dbReference type="SAM" id="MobiDB-lite"/>
    </source>
</evidence>
<evidence type="ECO:0000313" key="3">
    <source>
        <dbReference type="Proteomes" id="UP000305095"/>
    </source>
</evidence>
<dbReference type="EMBL" id="SZZP01000015">
    <property type="protein sequence ID" value="TKV78929.1"/>
    <property type="molecule type" value="Genomic_DNA"/>
</dbReference>